<dbReference type="InterPro" id="IPR010104">
    <property type="entry name" value="TonB_rcpt_bac"/>
</dbReference>
<dbReference type="PANTHER" id="PTHR40980">
    <property type="entry name" value="PLUG DOMAIN-CONTAINING PROTEIN"/>
    <property type="match status" value="1"/>
</dbReference>
<evidence type="ECO:0000256" key="11">
    <source>
        <dbReference type="RuleBase" id="RU003357"/>
    </source>
</evidence>
<dbReference type="NCBIfam" id="TIGR01782">
    <property type="entry name" value="TonB-Xanth-Caul"/>
    <property type="match status" value="1"/>
</dbReference>
<keyword evidence="3 10" id="KW-0813">Transport</keyword>
<dbReference type="InterPro" id="IPR000531">
    <property type="entry name" value="Beta-barrel_TonB"/>
</dbReference>
<evidence type="ECO:0000256" key="9">
    <source>
        <dbReference type="ARBA" id="ARBA00023237"/>
    </source>
</evidence>
<dbReference type="Pfam" id="PF00593">
    <property type="entry name" value="TonB_dep_Rec_b-barrel"/>
    <property type="match status" value="1"/>
</dbReference>
<dbReference type="PROSITE" id="PS52016">
    <property type="entry name" value="TONB_DEPENDENT_REC_3"/>
    <property type="match status" value="1"/>
</dbReference>
<evidence type="ECO:0000256" key="8">
    <source>
        <dbReference type="ARBA" id="ARBA00023170"/>
    </source>
</evidence>
<keyword evidence="5 10" id="KW-0812">Transmembrane</keyword>
<evidence type="ECO:0000256" key="3">
    <source>
        <dbReference type="ARBA" id="ARBA00022448"/>
    </source>
</evidence>
<keyword evidence="7 10" id="KW-0472">Membrane</keyword>
<reference evidence="15 16" key="1">
    <citation type="submission" date="2018-08" db="EMBL/GenBank/DDBJ databases">
        <authorList>
            <person name="Khan S.A."/>
            <person name="Jeon C.O."/>
            <person name="Chun B.H."/>
            <person name="Jeong S.E."/>
        </authorList>
    </citation>
    <scope>NUCLEOTIDE SEQUENCE [LARGE SCALE GENOMIC DNA]</scope>
    <source>
        <strain evidence="15 16">S-16</strain>
    </source>
</reference>
<dbReference type="GO" id="GO:0009279">
    <property type="term" value="C:cell outer membrane"/>
    <property type="evidence" value="ECO:0007669"/>
    <property type="project" value="UniProtKB-SubCell"/>
</dbReference>
<keyword evidence="9 10" id="KW-0998">Cell outer membrane</keyword>
<evidence type="ECO:0000256" key="10">
    <source>
        <dbReference type="PROSITE-ProRule" id="PRU01360"/>
    </source>
</evidence>
<comment type="similarity">
    <text evidence="2 10 11">Belongs to the TonB-dependent receptor family.</text>
</comment>
<dbReference type="Proteomes" id="UP000267464">
    <property type="component" value="Unassembled WGS sequence"/>
</dbReference>
<dbReference type="OrthoDB" id="8727862at2"/>
<evidence type="ECO:0000256" key="1">
    <source>
        <dbReference type="ARBA" id="ARBA00004571"/>
    </source>
</evidence>
<accession>A0A3N7JR29</accession>
<dbReference type="PANTHER" id="PTHR40980:SF3">
    <property type="entry name" value="TONB-DEPENDENT RECEPTOR-LIKE BETA-BARREL DOMAIN-CONTAINING PROTEIN"/>
    <property type="match status" value="1"/>
</dbReference>
<dbReference type="Gene3D" id="2.40.170.20">
    <property type="entry name" value="TonB-dependent receptor, beta-barrel domain"/>
    <property type="match status" value="1"/>
</dbReference>
<gene>
    <name evidence="15" type="ORF">DZC73_15030</name>
</gene>
<evidence type="ECO:0000256" key="2">
    <source>
        <dbReference type="ARBA" id="ARBA00009810"/>
    </source>
</evidence>
<evidence type="ECO:0000259" key="13">
    <source>
        <dbReference type="Pfam" id="PF00593"/>
    </source>
</evidence>
<keyword evidence="6 11" id="KW-0798">TonB box</keyword>
<reference evidence="15 16" key="2">
    <citation type="submission" date="2018-12" db="EMBL/GenBank/DDBJ databases">
        <title>Rhizobacter gummiphilus sp. nov., a rubber-degrading bacterium isolated from the soil of a botanical garden in Japan.</title>
        <authorList>
            <person name="Shunsuke S.S."/>
        </authorList>
    </citation>
    <scope>NUCLEOTIDE SEQUENCE [LARGE SCALE GENOMIC DNA]</scope>
    <source>
        <strain evidence="15 16">S-16</strain>
    </source>
</reference>
<dbReference type="Pfam" id="PF07715">
    <property type="entry name" value="Plug"/>
    <property type="match status" value="1"/>
</dbReference>
<evidence type="ECO:0000256" key="4">
    <source>
        <dbReference type="ARBA" id="ARBA00022452"/>
    </source>
</evidence>
<dbReference type="InterPro" id="IPR039426">
    <property type="entry name" value="TonB-dep_rcpt-like"/>
</dbReference>
<keyword evidence="4 10" id="KW-1134">Transmembrane beta strand</keyword>
<evidence type="ECO:0000313" key="15">
    <source>
        <dbReference type="EMBL" id="RQP23469.1"/>
    </source>
</evidence>
<evidence type="ECO:0000256" key="5">
    <source>
        <dbReference type="ARBA" id="ARBA00022692"/>
    </source>
</evidence>
<keyword evidence="12" id="KW-0732">Signal</keyword>
<proteinExistence type="inferred from homology"/>
<organism evidence="15 16">
    <name type="scientific">Piscinibacter terrae</name>
    <dbReference type="NCBI Taxonomy" id="2496871"/>
    <lineage>
        <taxon>Bacteria</taxon>
        <taxon>Pseudomonadati</taxon>
        <taxon>Pseudomonadota</taxon>
        <taxon>Betaproteobacteria</taxon>
        <taxon>Burkholderiales</taxon>
        <taxon>Sphaerotilaceae</taxon>
        <taxon>Piscinibacter</taxon>
    </lineage>
</organism>
<evidence type="ECO:0000313" key="16">
    <source>
        <dbReference type="Proteomes" id="UP000267464"/>
    </source>
</evidence>
<feature type="signal peptide" evidence="12">
    <location>
        <begin position="1"/>
        <end position="23"/>
    </location>
</feature>
<feature type="domain" description="TonB-dependent receptor plug" evidence="14">
    <location>
        <begin position="58"/>
        <end position="176"/>
    </location>
</feature>
<keyword evidence="16" id="KW-1185">Reference proteome</keyword>
<evidence type="ECO:0000256" key="12">
    <source>
        <dbReference type="SAM" id="SignalP"/>
    </source>
</evidence>
<comment type="subcellular location">
    <subcellularLocation>
        <location evidence="1 10">Cell outer membrane</location>
        <topology evidence="1 10">Multi-pass membrane protein</topology>
    </subcellularLocation>
</comment>
<dbReference type="Gene3D" id="2.170.130.10">
    <property type="entry name" value="TonB-dependent receptor, plug domain"/>
    <property type="match status" value="1"/>
</dbReference>
<dbReference type="SUPFAM" id="SSF56935">
    <property type="entry name" value="Porins"/>
    <property type="match status" value="1"/>
</dbReference>
<evidence type="ECO:0000256" key="7">
    <source>
        <dbReference type="ARBA" id="ARBA00023136"/>
    </source>
</evidence>
<feature type="chain" id="PRO_5018204183" evidence="12">
    <location>
        <begin position="24"/>
        <end position="909"/>
    </location>
</feature>
<dbReference type="InterPro" id="IPR037066">
    <property type="entry name" value="Plug_dom_sf"/>
</dbReference>
<dbReference type="EMBL" id="QUSW01000004">
    <property type="protein sequence ID" value="RQP23469.1"/>
    <property type="molecule type" value="Genomic_DNA"/>
</dbReference>
<protein>
    <submittedName>
        <fullName evidence="15">TonB-dependent receptor</fullName>
    </submittedName>
</protein>
<evidence type="ECO:0000256" key="6">
    <source>
        <dbReference type="ARBA" id="ARBA00023077"/>
    </source>
</evidence>
<dbReference type="AlphaFoldDB" id="A0A3N7JR29"/>
<name>A0A3N7JR29_9BURK</name>
<sequence>MKPRMTPIAAAAVFALCQSAVFAQQADAPPAKPEAPQKLETVTVTGIRASREQSLQAKRNADSVVDVVTSEDIGKLPDKNVADAVQRVPGVNITSSAGGEGGFAENDRVSIRGTSPSLTQTLINGHAVGTGDWFVLDQVGTVGRSVSYSLLPSEIVSRVTVHKSQTADLVEGGVAGAVNIETRKPLDFRKPFTVELSAQAIYADLARKTDPQLNALFNWKNDAGTGGVLFQVFSEKRHERRDGQEIFGYGAIDPASPAAIAHPDLAGVLAPAGINSALFEQTRKRDGGVLDLQFKPSADLMLDLNGFYSKLSAANYNRSFYNQPLANLNAVDTAGNFVGVVPLPGYTVVNNTLTSAQFGTAGFQPATATGPTNGQLFPGVVDQIYRPGSGAETYYVDANGSYRVNEKLRLTGSAGYTHGVGKTPLDIGYEAGLTGVGMSYTLHGMNPADMAFPGGDPSKFANVVTLAGWGSHVSTLDSETYGQLDAELNVDRGIWESAKFGLRFAKHHRAVNWPESASCATCDGTTGAPLPTWDGATYPGNFGSGLGGGAGFLRNVWQLSPAAVQAWASAYDTSGGPNTQNWAAELDVKEQDTAVYAMANLVGDKWRANVGVRVVNTKQTTITNVPGGPNPIGLTNVNGPYTPTTDVHNYTDVLPSANIRFDLSKNLVGRLAVARTMARADYSALVGAVSLDDNTLTGNGGNPSLKPIRSTNFDATLEWYFAPKSALSLGLFYMDMSSYVTFGVSPATYYNNTFKKFNTYQITSPSNIAAKNKGLELGWQQAFGGGFGGLANYTYTDGRAADGSDVVGNSKQTYNLEGYYENDRFSARLAYTYRSSYLVGLDRSFAQHMDGVGNLAASLNYKLTDKITLTLDALNLNNPVLKYYGDNRDQPRALYSNGRQFYFGARMEL</sequence>
<dbReference type="InterPro" id="IPR012910">
    <property type="entry name" value="Plug_dom"/>
</dbReference>
<comment type="caution">
    <text evidence="15">The sequence shown here is derived from an EMBL/GenBank/DDBJ whole genome shotgun (WGS) entry which is preliminary data.</text>
</comment>
<dbReference type="InterPro" id="IPR036942">
    <property type="entry name" value="Beta-barrel_TonB_sf"/>
</dbReference>
<keyword evidence="8 15" id="KW-0675">Receptor</keyword>
<feature type="domain" description="TonB-dependent receptor-like beta-barrel" evidence="13">
    <location>
        <begin position="475"/>
        <end position="876"/>
    </location>
</feature>
<evidence type="ECO:0000259" key="14">
    <source>
        <dbReference type="Pfam" id="PF07715"/>
    </source>
</evidence>